<dbReference type="InterPro" id="IPR015942">
    <property type="entry name" value="Asp/Glu/hydantoin_racemase"/>
</dbReference>
<evidence type="ECO:0000256" key="1">
    <source>
        <dbReference type="ARBA" id="ARBA00007847"/>
    </source>
</evidence>
<comment type="similarity">
    <text evidence="1">Belongs to the aspartate/glutamate racemases family.</text>
</comment>
<evidence type="ECO:0000313" key="3">
    <source>
        <dbReference type="EMBL" id="MFC3494176.1"/>
    </source>
</evidence>
<dbReference type="Pfam" id="PF01177">
    <property type="entry name" value="Asp_Glu_race"/>
    <property type="match status" value="1"/>
</dbReference>
<sequence>MRTIGLIGGMSWQASAEYYRLINEAAAARLGGQHNAKSVMVTVDFDEIVAFQQAGDWEGAAKTLAEAAAALERAGAAMVALCANTMHVVAEPVTAAISVPFVHLVDVTADAVKAAGITRVGLLGTRYTMEMDFYKDRMAELGVEVLVPPAEERAAVHDIIYGELTLGVLREESREVYRRGMARLAERGAAGIIFGCTEIPLLVSAADSPVPVFDSTRIHAERLVGLALD</sequence>
<evidence type="ECO:0000313" key="4">
    <source>
        <dbReference type="Proteomes" id="UP001595712"/>
    </source>
</evidence>
<gene>
    <name evidence="3" type="ORF">ACFO8M_16970</name>
</gene>
<dbReference type="RefSeq" id="WP_387977700.1">
    <property type="nucleotide sequence ID" value="NZ_JBHRWO010000014.1"/>
</dbReference>
<dbReference type="InterPro" id="IPR001920">
    <property type="entry name" value="Asp/Glu_race"/>
</dbReference>
<accession>A0ABV7Q1K7</accession>
<organism evidence="3 4">
    <name type="scientific">Glycomyces rhizosphaerae</name>
    <dbReference type="NCBI Taxonomy" id="2054422"/>
    <lineage>
        <taxon>Bacteria</taxon>
        <taxon>Bacillati</taxon>
        <taxon>Actinomycetota</taxon>
        <taxon>Actinomycetes</taxon>
        <taxon>Glycomycetales</taxon>
        <taxon>Glycomycetaceae</taxon>
        <taxon>Glycomyces</taxon>
    </lineage>
</organism>
<evidence type="ECO:0000256" key="2">
    <source>
        <dbReference type="ARBA" id="ARBA00023235"/>
    </source>
</evidence>
<keyword evidence="4" id="KW-1185">Reference proteome</keyword>
<proteinExistence type="inferred from homology"/>
<dbReference type="PANTHER" id="PTHR21198:SF7">
    <property type="entry name" value="ASPARTATE-GLUTAMATE RACEMASE FAMILY"/>
    <property type="match status" value="1"/>
</dbReference>
<dbReference type="NCBIfam" id="TIGR00035">
    <property type="entry name" value="asp_race"/>
    <property type="match status" value="1"/>
</dbReference>
<dbReference type="Proteomes" id="UP001595712">
    <property type="component" value="Unassembled WGS sequence"/>
</dbReference>
<comment type="caution">
    <text evidence="3">The sequence shown here is derived from an EMBL/GenBank/DDBJ whole genome shotgun (WGS) entry which is preliminary data.</text>
</comment>
<name>A0ABV7Q1K7_9ACTN</name>
<protein>
    <submittedName>
        <fullName evidence="3">Aspartate/glutamate racemase family protein</fullName>
    </submittedName>
</protein>
<dbReference type="SUPFAM" id="SSF53681">
    <property type="entry name" value="Aspartate/glutamate racemase"/>
    <property type="match status" value="2"/>
</dbReference>
<dbReference type="EMBL" id="JBHRWO010000014">
    <property type="protein sequence ID" value="MFC3494176.1"/>
    <property type="molecule type" value="Genomic_DNA"/>
</dbReference>
<dbReference type="InterPro" id="IPR004380">
    <property type="entry name" value="Asp_race"/>
</dbReference>
<keyword evidence="2" id="KW-0413">Isomerase</keyword>
<reference evidence="4" key="1">
    <citation type="journal article" date="2019" name="Int. J. Syst. Evol. Microbiol.">
        <title>The Global Catalogue of Microorganisms (GCM) 10K type strain sequencing project: providing services to taxonomists for standard genome sequencing and annotation.</title>
        <authorList>
            <consortium name="The Broad Institute Genomics Platform"/>
            <consortium name="The Broad Institute Genome Sequencing Center for Infectious Disease"/>
            <person name="Wu L."/>
            <person name="Ma J."/>
        </authorList>
    </citation>
    <scope>NUCLEOTIDE SEQUENCE [LARGE SCALE GENOMIC DNA]</scope>
    <source>
        <strain evidence="4">CGMCC 4.7396</strain>
    </source>
</reference>
<dbReference type="Gene3D" id="3.40.50.1860">
    <property type="match status" value="2"/>
</dbReference>
<dbReference type="PANTHER" id="PTHR21198">
    <property type="entry name" value="GLUTAMATE RACEMASE"/>
    <property type="match status" value="1"/>
</dbReference>